<comment type="caution">
    <text evidence="2">The sequence shown here is derived from an EMBL/GenBank/DDBJ whole genome shotgun (WGS) entry which is preliminary data.</text>
</comment>
<protein>
    <submittedName>
        <fullName evidence="2">Uncharacterized protein</fullName>
    </submittedName>
</protein>
<evidence type="ECO:0000313" key="2">
    <source>
        <dbReference type="EMBL" id="CAK0852026.1"/>
    </source>
</evidence>
<sequence>MDGPSVTLVPAPDAPPSPAALALVPAAPAPAGARSEDLVDHGNWASNIVEKFNATAQKLCAAQADIQQVQQEQGRCVQQLQKMAAQNDELDAKQQKMIGELQKADKDMHESIRNLMEERLDATKSEVQKAVRKLDETLNPKFDGLERGIQDISGMQQEIQARTLPRWRADVGTEIQGLRNDLAQQQEASAARDDELAAALSKAQAAAKESQAGLEARLLAEIGDLKARLGRAEQAAEALRADHCNTRGSLADLEGRHAREKDVVDARLFDLEGSRDSQMDDRGQGGAAGGQAREGAPAAPLRLILRTRRQSSPASCQQRGGSWKPGPRTWTRGRASCRSISRSRSTRPRLRWTRSWRARWRS</sequence>
<dbReference type="EMBL" id="CAUYUJ010015288">
    <property type="protein sequence ID" value="CAK0852026.1"/>
    <property type="molecule type" value="Genomic_DNA"/>
</dbReference>
<keyword evidence="3" id="KW-1185">Reference proteome</keyword>
<feature type="compositionally biased region" description="Basic and acidic residues" evidence="1">
    <location>
        <begin position="271"/>
        <end position="283"/>
    </location>
</feature>
<feature type="compositionally biased region" description="Low complexity" evidence="1">
    <location>
        <begin position="290"/>
        <end position="300"/>
    </location>
</feature>
<reference evidence="2" key="1">
    <citation type="submission" date="2023-10" db="EMBL/GenBank/DDBJ databases">
        <authorList>
            <person name="Chen Y."/>
            <person name="Shah S."/>
            <person name="Dougan E. K."/>
            <person name="Thang M."/>
            <person name="Chan C."/>
        </authorList>
    </citation>
    <scope>NUCLEOTIDE SEQUENCE [LARGE SCALE GENOMIC DNA]</scope>
</reference>
<feature type="region of interest" description="Disordered" evidence="1">
    <location>
        <begin position="271"/>
        <end position="348"/>
    </location>
</feature>
<evidence type="ECO:0000313" key="3">
    <source>
        <dbReference type="Proteomes" id="UP001189429"/>
    </source>
</evidence>
<organism evidence="2 3">
    <name type="scientific">Prorocentrum cordatum</name>
    <dbReference type="NCBI Taxonomy" id="2364126"/>
    <lineage>
        <taxon>Eukaryota</taxon>
        <taxon>Sar</taxon>
        <taxon>Alveolata</taxon>
        <taxon>Dinophyceae</taxon>
        <taxon>Prorocentrales</taxon>
        <taxon>Prorocentraceae</taxon>
        <taxon>Prorocentrum</taxon>
    </lineage>
</organism>
<accession>A0ABN9U1T4</accession>
<dbReference type="Proteomes" id="UP001189429">
    <property type="component" value="Unassembled WGS sequence"/>
</dbReference>
<feature type="compositionally biased region" description="Low complexity" evidence="1">
    <location>
        <begin position="332"/>
        <end position="343"/>
    </location>
</feature>
<gene>
    <name evidence="2" type="ORF">PCOR1329_LOCUS44007</name>
</gene>
<proteinExistence type="predicted"/>
<evidence type="ECO:0000256" key="1">
    <source>
        <dbReference type="SAM" id="MobiDB-lite"/>
    </source>
</evidence>
<feature type="compositionally biased region" description="Polar residues" evidence="1">
    <location>
        <begin position="310"/>
        <end position="320"/>
    </location>
</feature>
<name>A0ABN9U1T4_9DINO</name>